<dbReference type="GO" id="GO:0005576">
    <property type="term" value="C:extracellular region"/>
    <property type="evidence" value="ECO:0007669"/>
    <property type="project" value="InterPro"/>
</dbReference>
<dbReference type="SUPFAM" id="SSF53474">
    <property type="entry name" value="alpha/beta-Hydrolases"/>
    <property type="match status" value="1"/>
</dbReference>
<reference evidence="3 4" key="1">
    <citation type="submission" date="2016-11" db="EMBL/GenBank/DDBJ databases">
        <authorList>
            <person name="Jaros S."/>
            <person name="Januszkiewicz K."/>
            <person name="Wedrychowicz H."/>
        </authorList>
    </citation>
    <scope>NUCLEOTIDE SEQUENCE [LARGE SCALE GENOMIC DNA]</scope>
    <source>
        <strain evidence="3 4">Y1</strain>
    </source>
</reference>
<evidence type="ECO:0000256" key="1">
    <source>
        <dbReference type="ARBA" id="ARBA00022729"/>
    </source>
</evidence>
<dbReference type="Pfam" id="PF10503">
    <property type="entry name" value="Esterase_PHB"/>
    <property type="match status" value="1"/>
</dbReference>
<dbReference type="OrthoDB" id="9767239at2"/>
<evidence type="ECO:0000313" key="4">
    <source>
        <dbReference type="Proteomes" id="UP000184394"/>
    </source>
</evidence>
<dbReference type="InterPro" id="IPR050955">
    <property type="entry name" value="Plant_Biomass_Hydrol_Est"/>
</dbReference>
<proteinExistence type="predicted"/>
<evidence type="ECO:0000256" key="2">
    <source>
        <dbReference type="ARBA" id="ARBA00022801"/>
    </source>
</evidence>
<dbReference type="PROSITE" id="PS51257">
    <property type="entry name" value="PROKAR_LIPOPROTEIN"/>
    <property type="match status" value="1"/>
</dbReference>
<organism evidence="3 4">
    <name type="scientific">Ruminococcus flavefaciens</name>
    <dbReference type="NCBI Taxonomy" id="1265"/>
    <lineage>
        <taxon>Bacteria</taxon>
        <taxon>Bacillati</taxon>
        <taxon>Bacillota</taxon>
        <taxon>Clostridia</taxon>
        <taxon>Eubacteriales</taxon>
        <taxon>Oscillospiraceae</taxon>
        <taxon>Ruminococcus</taxon>
    </lineage>
</organism>
<protein>
    <submittedName>
        <fullName evidence="3">Poly(3-hydroxybutyrate) depolymerase</fullName>
    </submittedName>
</protein>
<sequence>MNPFKKAVSLTAVSFFLLSGCVKKDTEKLQLKNVMLKGGGSFSCTFDGVKHDFILDMPDNTENAPLVIILHGYGDSAEGMRNGIHFEEAANPLGYAVVYVTGAASKKDRTAANGWNSAAFPDDNKDTEFLTALAEYLQKKYSLDKNRIYAAGFSSGACMMHTLAEKADDTFSALVCDAGYMQKSIWDSRKSSNVSFFQLTGEKDDFVPKDSDGTAETNPAPSIEKVMAYRISSINADISESCELKGGSVLNKYECSDTHKQVWELTVKGGSHSWYSEKYNGFDANELVLEFFEAQK</sequence>
<dbReference type="Proteomes" id="UP000184394">
    <property type="component" value="Unassembled WGS sequence"/>
</dbReference>
<dbReference type="RefSeq" id="WP_072951026.1">
    <property type="nucleotide sequence ID" value="NZ_FRCT01000008.1"/>
</dbReference>
<dbReference type="InterPro" id="IPR010126">
    <property type="entry name" value="Esterase_phb"/>
</dbReference>
<keyword evidence="2" id="KW-0378">Hydrolase</keyword>
<dbReference type="EMBL" id="FRCT01000008">
    <property type="protein sequence ID" value="SHM62932.1"/>
    <property type="molecule type" value="Genomic_DNA"/>
</dbReference>
<keyword evidence="1" id="KW-0732">Signal</keyword>
<dbReference type="GO" id="GO:0016787">
    <property type="term" value="F:hydrolase activity"/>
    <property type="evidence" value="ECO:0007669"/>
    <property type="project" value="UniProtKB-KW"/>
</dbReference>
<dbReference type="AlphaFoldDB" id="A0A1M7KDM5"/>
<evidence type="ECO:0000313" key="3">
    <source>
        <dbReference type="EMBL" id="SHM62932.1"/>
    </source>
</evidence>
<dbReference type="PANTHER" id="PTHR43037">
    <property type="entry name" value="UNNAMED PRODUCT-RELATED"/>
    <property type="match status" value="1"/>
</dbReference>
<name>A0A1M7KDM5_RUMFL</name>
<dbReference type="PANTHER" id="PTHR43037:SF5">
    <property type="entry name" value="FERULOYL ESTERASE"/>
    <property type="match status" value="1"/>
</dbReference>
<dbReference type="InterPro" id="IPR029058">
    <property type="entry name" value="AB_hydrolase_fold"/>
</dbReference>
<gene>
    <name evidence="3" type="ORF">SAMN04487860_10842</name>
</gene>
<dbReference type="Gene3D" id="3.40.50.1820">
    <property type="entry name" value="alpha/beta hydrolase"/>
    <property type="match status" value="1"/>
</dbReference>
<accession>A0A1M7KDM5</accession>